<dbReference type="NCBIfam" id="TIGR02830">
    <property type="entry name" value="spore_III_AG"/>
    <property type="match status" value="1"/>
</dbReference>
<proteinExistence type="predicted"/>
<dbReference type="Proteomes" id="UP001168694">
    <property type="component" value="Unassembled WGS sequence"/>
</dbReference>
<dbReference type="InterPro" id="IPR014195">
    <property type="entry name" value="Spore_III_AG"/>
</dbReference>
<sequence length="219" mass="24108">MAGNNSSKNGLQKIMALLPGGNGKKGPPPYIWLLLLLGFAIMIASKIFSPSPSENGSLPTAGIKAPDEAKTVFKPSGTSSSKKFREYEDNYETQLRDILEQISGVKKVRVMVTLDTTETKEIEKNERRQNQTTKETDKNGGERTINDIKTDEEVVTIKSGDEERPIIITTEKPKVRGVIVAAEGAENLRIKEMIIDAVTKVFDIGSDRVSVIPKKFEGE</sequence>
<accession>A0ABT8E9V3</accession>
<dbReference type="EMBL" id="JAUHLN010000003">
    <property type="protein sequence ID" value="MDN4074703.1"/>
    <property type="molecule type" value="Genomic_DNA"/>
</dbReference>
<gene>
    <name evidence="2" type="primary">spoIIIAG</name>
    <name evidence="2" type="ORF">QYF49_17100</name>
</gene>
<feature type="region of interest" description="Disordered" evidence="1">
    <location>
        <begin position="124"/>
        <end position="145"/>
    </location>
</feature>
<dbReference type="RefSeq" id="WP_290400816.1">
    <property type="nucleotide sequence ID" value="NZ_JAUHLN010000003.1"/>
</dbReference>
<evidence type="ECO:0000256" key="1">
    <source>
        <dbReference type="SAM" id="MobiDB-lite"/>
    </source>
</evidence>
<organism evidence="2 3">
    <name type="scientific">Fictibacillus terranigra</name>
    <dbReference type="NCBI Taxonomy" id="3058424"/>
    <lineage>
        <taxon>Bacteria</taxon>
        <taxon>Bacillati</taxon>
        <taxon>Bacillota</taxon>
        <taxon>Bacilli</taxon>
        <taxon>Bacillales</taxon>
        <taxon>Fictibacillaceae</taxon>
        <taxon>Fictibacillus</taxon>
    </lineage>
</organism>
<name>A0ABT8E9V3_9BACL</name>
<evidence type="ECO:0000313" key="3">
    <source>
        <dbReference type="Proteomes" id="UP001168694"/>
    </source>
</evidence>
<comment type="caution">
    <text evidence="2">The sequence shown here is derived from an EMBL/GenBank/DDBJ whole genome shotgun (WGS) entry which is preliminary data.</text>
</comment>
<reference evidence="2" key="1">
    <citation type="submission" date="2023-06" db="EMBL/GenBank/DDBJ databases">
        <title>Draft Genome Sequences of Representative Paenibacillus Polymyxa, Bacillus cereus, Fictibacillus sp., and Brevibacillus agri Strains Isolated from Amazonian Dark Earth.</title>
        <authorList>
            <person name="Pellegrinetti T.A."/>
            <person name="Cunha I.C.M."/>
            <person name="Chaves M.G."/>
            <person name="Freitas A.S."/>
            <person name="Silva A.V.R."/>
            <person name="Tsai S.M."/>
            <person name="Mendes L.W."/>
        </authorList>
    </citation>
    <scope>NUCLEOTIDE SEQUENCE</scope>
    <source>
        <strain evidence="2">CENA-BCM004</strain>
    </source>
</reference>
<protein>
    <submittedName>
        <fullName evidence="2">Stage III sporulation protein AG</fullName>
    </submittedName>
</protein>
<evidence type="ECO:0000313" key="2">
    <source>
        <dbReference type="EMBL" id="MDN4074703.1"/>
    </source>
</evidence>
<keyword evidence="3" id="KW-1185">Reference proteome</keyword>